<keyword evidence="9 16" id="KW-1133">Transmembrane helix</keyword>
<dbReference type="InterPro" id="IPR048285">
    <property type="entry name" value="Integrin_alpha_Ig-like_2"/>
</dbReference>
<keyword evidence="11 16" id="KW-0472">Membrane</keyword>
<name>A0A8C7YTL1_9TELE</name>
<dbReference type="AlphaFoldDB" id="A0A8C7YTL1"/>
<keyword evidence="14" id="KW-0325">Glycoprotein</keyword>
<evidence type="ECO:0000256" key="13">
    <source>
        <dbReference type="ARBA" id="ARBA00023170"/>
    </source>
</evidence>
<dbReference type="InterPro" id="IPR036465">
    <property type="entry name" value="vWFA_dom_sf"/>
</dbReference>
<keyword evidence="19" id="KW-1185">Reference proteome</keyword>
<dbReference type="InterPro" id="IPR032695">
    <property type="entry name" value="Integrin_dom_sf"/>
</dbReference>
<evidence type="ECO:0000256" key="12">
    <source>
        <dbReference type="ARBA" id="ARBA00023157"/>
    </source>
</evidence>
<keyword evidence="8 16" id="KW-0130">Cell adhesion</keyword>
<dbReference type="Gene3D" id="2.60.40.1510">
    <property type="entry name" value="ntegrin, alpha v. Chain A, domain 3"/>
    <property type="match status" value="1"/>
</dbReference>
<dbReference type="GO" id="GO:0033627">
    <property type="term" value="P:cell adhesion mediated by integrin"/>
    <property type="evidence" value="ECO:0007669"/>
    <property type="project" value="TreeGrafter"/>
</dbReference>
<keyword evidence="13 16" id="KW-0675">Receptor</keyword>
<dbReference type="GO" id="GO:0007160">
    <property type="term" value="P:cell-matrix adhesion"/>
    <property type="evidence" value="ECO:0007669"/>
    <property type="project" value="TreeGrafter"/>
</dbReference>
<dbReference type="Gene3D" id="2.60.40.1460">
    <property type="entry name" value="Integrin domains. Chain A, domain 2"/>
    <property type="match status" value="1"/>
</dbReference>
<reference evidence="18" key="2">
    <citation type="submission" date="2025-09" db="UniProtKB">
        <authorList>
            <consortium name="Ensembl"/>
        </authorList>
    </citation>
    <scope>IDENTIFICATION</scope>
</reference>
<evidence type="ECO:0000256" key="8">
    <source>
        <dbReference type="ARBA" id="ARBA00022889"/>
    </source>
</evidence>
<evidence type="ECO:0000259" key="17">
    <source>
        <dbReference type="PROSITE" id="PS50234"/>
    </source>
</evidence>
<dbReference type="SUPFAM" id="SSF69179">
    <property type="entry name" value="Integrin domains"/>
    <property type="match status" value="2"/>
</dbReference>
<dbReference type="InterPro" id="IPR002035">
    <property type="entry name" value="VWF_A"/>
</dbReference>
<evidence type="ECO:0000256" key="5">
    <source>
        <dbReference type="ARBA" id="ARBA00022729"/>
    </source>
</evidence>
<comment type="similarity">
    <text evidence="2 16">Belongs to the integrin alpha chain family.</text>
</comment>
<dbReference type="PROSITE" id="PS50234">
    <property type="entry name" value="VWFA"/>
    <property type="match status" value="1"/>
</dbReference>
<keyword evidence="7" id="KW-0106">Calcium</keyword>
<dbReference type="PRINTS" id="PR01185">
    <property type="entry name" value="INTEGRINA"/>
</dbReference>
<evidence type="ECO:0000313" key="18">
    <source>
        <dbReference type="Ensembl" id="ENSOSIP00000031175.1"/>
    </source>
</evidence>
<evidence type="ECO:0000256" key="6">
    <source>
        <dbReference type="ARBA" id="ARBA00022737"/>
    </source>
</evidence>
<evidence type="ECO:0000256" key="1">
    <source>
        <dbReference type="ARBA" id="ARBA00004479"/>
    </source>
</evidence>
<dbReference type="Pfam" id="PF08441">
    <property type="entry name" value="Integrin_A_Ig_1"/>
    <property type="match status" value="1"/>
</dbReference>
<keyword evidence="4" id="KW-0479">Metal-binding</keyword>
<comment type="subcellular location">
    <subcellularLocation>
        <location evidence="1 16">Membrane</location>
        <topology evidence="1 16">Single-pass type I membrane protein</topology>
    </subcellularLocation>
</comment>
<protein>
    <submittedName>
        <fullName evidence="18">Integrin, alpha 10</fullName>
    </submittedName>
</protein>
<dbReference type="InterPro" id="IPR013517">
    <property type="entry name" value="FG-GAP"/>
</dbReference>
<dbReference type="SMART" id="SM00327">
    <property type="entry name" value="VWA"/>
    <property type="match status" value="1"/>
</dbReference>
<organism evidence="18 19">
    <name type="scientific">Oryzias sinensis</name>
    <name type="common">Chinese medaka</name>
    <dbReference type="NCBI Taxonomy" id="183150"/>
    <lineage>
        <taxon>Eukaryota</taxon>
        <taxon>Metazoa</taxon>
        <taxon>Chordata</taxon>
        <taxon>Craniata</taxon>
        <taxon>Vertebrata</taxon>
        <taxon>Euteleostomi</taxon>
        <taxon>Actinopterygii</taxon>
        <taxon>Neopterygii</taxon>
        <taxon>Teleostei</taxon>
        <taxon>Neoteleostei</taxon>
        <taxon>Acanthomorphata</taxon>
        <taxon>Ovalentaria</taxon>
        <taxon>Atherinomorphae</taxon>
        <taxon>Beloniformes</taxon>
        <taxon>Adrianichthyidae</taxon>
        <taxon>Oryziinae</taxon>
        <taxon>Oryzias</taxon>
    </lineage>
</organism>
<evidence type="ECO:0000256" key="16">
    <source>
        <dbReference type="RuleBase" id="RU003762"/>
    </source>
</evidence>
<dbReference type="GO" id="GO:0007229">
    <property type="term" value="P:integrin-mediated signaling pathway"/>
    <property type="evidence" value="ECO:0007669"/>
    <property type="project" value="UniProtKB-KW"/>
</dbReference>
<evidence type="ECO:0000256" key="3">
    <source>
        <dbReference type="ARBA" id="ARBA00022692"/>
    </source>
</evidence>
<dbReference type="Gene3D" id="2.130.10.130">
    <property type="entry name" value="Integrin alpha, N-terminal"/>
    <property type="match status" value="2"/>
</dbReference>
<feature type="domain" description="VWFA" evidence="17">
    <location>
        <begin position="194"/>
        <end position="377"/>
    </location>
</feature>
<dbReference type="Pfam" id="PF00092">
    <property type="entry name" value="VWA"/>
    <property type="match status" value="1"/>
</dbReference>
<dbReference type="Gene3D" id="1.20.5.930">
    <property type="entry name" value="Bicelle-embedded integrin alpha(iib) transmembrane segment"/>
    <property type="match status" value="1"/>
</dbReference>
<dbReference type="PROSITE" id="PS51470">
    <property type="entry name" value="FG_GAP"/>
    <property type="match status" value="4"/>
</dbReference>
<dbReference type="Pfam" id="PF01839">
    <property type="entry name" value="FG-GAP"/>
    <property type="match status" value="2"/>
</dbReference>
<keyword evidence="12" id="KW-1015">Disulfide bond</keyword>
<feature type="repeat" description="FG-GAP" evidence="15">
    <location>
        <begin position="55"/>
        <end position="113"/>
    </location>
</feature>
<dbReference type="SMART" id="SM00191">
    <property type="entry name" value="Int_alpha"/>
    <property type="match status" value="5"/>
</dbReference>
<evidence type="ECO:0000256" key="11">
    <source>
        <dbReference type="ARBA" id="ARBA00023136"/>
    </source>
</evidence>
<dbReference type="InterPro" id="IPR013649">
    <property type="entry name" value="Integrin_alpha_Ig-like_1"/>
</dbReference>
<dbReference type="GeneTree" id="ENSGT00940000158423"/>
<keyword evidence="5" id="KW-0732">Signal</keyword>
<evidence type="ECO:0000256" key="7">
    <source>
        <dbReference type="ARBA" id="ARBA00022837"/>
    </source>
</evidence>
<evidence type="ECO:0000256" key="14">
    <source>
        <dbReference type="ARBA" id="ARBA00023180"/>
    </source>
</evidence>
<dbReference type="GO" id="GO:0005178">
    <property type="term" value="F:integrin binding"/>
    <property type="evidence" value="ECO:0007669"/>
    <property type="project" value="TreeGrafter"/>
</dbReference>
<dbReference type="SUPFAM" id="SSF69318">
    <property type="entry name" value="Integrin alpha N-terminal domain"/>
    <property type="match status" value="1"/>
</dbReference>
<dbReference type="Pfam" id="PF20805">
    <property type="entry name" value="Integrin_A_Ig_2"/>
    <property type="match status" value="1"/>
</dbReference>
<feature type="repeat" description="FG-GAP" evidence="15">
    <location>
        <begin position="563"/>
        <end position="621"/>
    </location>
</feature>
<dbReference type="PRINTS" id="PR00453">
    <property type="entry name" value="VWFADOMAIN"/>
</dbReference>
<dbReference type="GO" id="GO:0009897">
    <property type="term" value="C:external side of plasma membrane"/>
    <property type="evidence" value="ECO:0007669"/>
    <property type="project" value="TreeGrafter"/>
</dbReference>
<proteinExistence type="inferred from homology"/>
<dbReference type="Gene3D" id="3.40.50.410">
    <property type="entry name" value="von Willebrand factor, type A domain"/>
    <property type="match status" value="1"/>
</dbReference>
<reference evidence="18" key="1">
    <citation type="submission" date="2025-08" db="UniProtKB">
        <authorList>
            <consortium name="Ensembl"/>
        </authorList>
    </citation>
    <scope>IDENTIFICATION</scope>
</reference>
<dbReference type="Ensembl" id="ENSOSIT00000032862.1">
    <property type="protein sequence ID" value="ENSOSIP00000031175.1"/>
    <property type="gene ID" value="ENSOSIG00000015893.1"/>
</dbReference>
<feature type="transmembrane region" description="Helical" evidence="16">
    <location>
        <begin position="1049"/>
        <end position="1073"/>
    </location>
</feature>
<evidence type="ECO:0000256" key="9">
    <source>
        <dbReference type="ARBA" id="ARBA00022989"/>
    </source>
</evidence>
<feature type="repeat" description="FG-GAP" evidence="15">
    <location>
        <begin position="625"/>
        <end position="685"/>
    </location>
</feature>
<evidence type="ECO:0000256" key="15">
    <source>
        <dbReference type="PROSITE-ProRule" id="PRU00803"/>
    </source>
</evidence>
<evidence type="ECO:0000256" key="4">
    <source>
        <dbReference type="ARBA" id="ARBA00022723"/>
    </source>
</evidence>
<dbReference type="CDD" id="cd01469">
    <property type="entry name" value="vWA_integrins_alpha_subunit"/>
    <property type="match status" value="1"/>
</dbReference>
<dbReference type="GO" id="GO:0098609">
    <property type="term" value="P:cell-cell adhesion"/>
    <property type="evidence" value="ECO:0007669"/>
    <property type="project" value="TreeGrafter"/>
</dbReference>
<evidence type="ECO:0000313" key="19">
    <source>
        <dbReference type="Proteomes" id="UP000694383"/>
    </source>
</evidence>
<keyword evidence="3 16" id="KW-0812">Transmembrane</keyword>
<sequence>MFVLKFNNNKKTLYYIAFCGNMTWKKASILGNKRDLVKKKKKKSKKQVECFNIDGNHPRIFTGPEDALFGFSVLQHESGGEKLMLVGAPWDGPPNNRRGDVYKCVVGEERNSNCSKVGLGETALQNVSKNLKNSHLGMTLTPDSPDGFLACAPLWSQECGTSKFSTGICASVSDDLQPRKTISPTTKRCATYMDIVIVLDGSNSIYPWYEVQNFLSNILSKFHIGSDQMQVGILQYGEIAVHEWSLKDYQTTEKVVEAAKNISRQKGRETRTASAIRMACTEAFSAERGGREGATKVMIVVTDGESHDEDELPDALEECERRNITRYAIAVLGHYIRRQEDPETFINEIKDIASDPDEKYFFNVTDEAALNDIVDALGDRIFSLEGTLGYNESSFHLEMSQIGFSTHTLDDGILFGMVGAYDWDGGVLKEGVNGRIVPPREAFESEFPLELKNHAAYLGYTVSSVVIGNWRTLYVAGAPRFKHKGKVILFEFTDDSGVNIVQAMNGEQIGSYFGSEVCGLDIDQDGITDVLLIAAPMFLSSGNKEGGKVYIYSLSGEGFFVPNGTLKSEKKSQDARFGYALAAAPDLNHDDLTDLVVGAPLEDEHIGAIYIYHGDGIYINNNYKQRIPGSSLYPSLQYFGRSVSARLDLDGDDLIDLAVGAQGNAVLLSSRSIVQVKVSLSFQPHSINVIQKTCQRGSRESACLNATACFTAVSRSPGTSSNIFGVMATLDDRKLSARALFDDSSHRQTQILVQAQIGKTLCYRLPFHVFDTADYIRPISFSLRFKINNTKTGPVLDEGWQNTINKSIPFFKDCGEDDVCTTDLVLNARMDISGTRQKPYVIRSTHRRLAVEVQLQNRLENAYNTSLKLHYSRNLHFSSLSIRDAYFKMECTALGSNIHSCNVSYPVFRSRSKVNFMLEFEFSCTFLHSRVQIKINASSDSVERQETLGDNSVQLQTFVQYEPELYISSTSNLNRYEVHPTRTASEAIGPEFFTYFRLQNFGCYLLSNLELRLYLPTAAAGDSTFMTVTDVSSNNVSRFSFLGCISIPISLWILIGSIIGGLLLLALIIFILWKVSHQTLSDVQDIYLIYKG</sequence>
<dbReference type="SUPFAM" id="SSF53300">
    <property type="entry name" value="vWA-like"/>
    <property type="match status" value="1"/>
</dbReference>
<keyword evidence="6" id="KW-0677">Repeat</keyword>
<dbReference type="InterPro" id="IPR028994">
    <property type="entry name" value="Integrin_alpha_N"/>
</dbReference>
<feature type="repeat" description="FG-GAP" evidence="15">
    <location>
        <begin position="499"/>
        <end position="561"/>
    </location>
</feature>
<dbReference type="GO" id="GO:0008305">
    <property type="term" value="C:integrin complex"/>
    <property type="evidence" value="ECO:0007669"/>
    <property type="project" value="InterPro"/>
</dbReference>
<dbReference type="FunFam" id="3.40.50.410:FF:000012">
    <property type="entry name" value="Integrin, alpha 10"/>
    <property type="match status" value="1"/>
</dbReference>
<accession>A0A8C7YTL1</accession>
<evidence type="ECO:0000256" key="2">
    <source>
        <dbReference type="ARBA" id="ARBA00008054"/>
    </source>
</evidence>
<dbReference type="GO" id="GO:0046872">
    <property type="term" value="F:metal ion binding"/>
    <property type="evidence" value="ECO:0007669"/>
    <property type="project" value="UniProtKB-KW"/>
</dbReference>
<keyword evidence="10 16" id="KW-0401">Integrin</keyword>
<dbReference type="Proteomes" id="UP000694383">
    <property type="component" value="Unplaced"/>
</dbReference>
<dbReference type="PANTHER" id="PTHR23220:SF26">
    <property type="entry name" value="INTEGRIN ALPHA-10"/>
    <property type="match status" value="1"/>
</dbReference>
<dbReference type="PANTHER" id="PTHR23220">
    <property type="entry name" value="INTEGRIN ALPHA"/>
    <property type="match status" value="1"/>
</dbReference>
<dbReference type="InterPro" id="IPR000413">
    <property type="entry name" value="Integrin_alpha"/>
</dbReference>
<evidence type="ECO:0000256" key="10">
    <source>
        <dbReference type="ARBA" id="ARBA00023037"/>
    </source>
</evidence>
<dbReference type="InterPro" id="IPR013519">
    <property type="entry name" value="Int_alpha_beta-p"/>
</dbReference>